<dbReference type="AlphaFoldDB" id="E9IY98"/>
<protein>
    <submittedName>
        <fullName evidence="2">Uncharacterized protein</fullName>
    </submittedName>
</protein>
<dbReference type="EMBL" id="GL766929">
    <property type="protein sequence ID" value="EFZ14457.1"/>
    <property type="molecule type" value="Genomic_DNA"/>
</dbReference>
<feature type="non-terminal residue" evidence="2">
    <location>
        <position position="83"/>
    </location>
</feature>
<dbReference type="HOGENOM" id="CLU_2545488_0_0_1"/>
<organism>
    <name type="scientific">Solenopsis invicta</name>
    <name type="common">Red imported fire ant</name>
    <name type="synonym">Solenopsis wagneri</name>
    <dbReference type="NCBI Taxonomy" id="13686"/>
    <lineage>
        <taxon>Eukaryota</taxon>
        <taxon>Metazoa</taxon>
        <taxon>Ecdysozoa</taxon>
        <taxon>Arthropoda</taxon>
        <taxon>Hexapoda</taxon>
        <taxon>Insecta</taxon>
        <taxon>Pterygota</taxon>
        <taxon>Neoptera</taxon>
        <taxon>Endopterygota</taxon>
        <taxon>Hymenoptera</taxon>
        <taxon>Apocrita</taxon>
        <taxon>Aculeata</taxon>
        <taxon>Formicoidea</taxon>
        <taxon>Formicidae</taxon>
        <taxon>Myrmicinae</taxon>
        <taxon>Solenopsis</taxon>
    </lineage>
</organism>
<name>E9IY98_SOLIN</name>
<sequence>MVARPSNLGPSNAATTRKTHHTQDLLTVNPEANLTLQDVMREIQRLQMRIDENEAQAREIRRPADQASTNTRLTIRMTGIYRT</sequence>
<proteinExistence type="predicted"/>
<evidence type="ECO:0000313" key="2">
    <source>
        <dbReference type="EMBL" id="EFZ14457.1"/>
    </source>
</evidence>
<evidence type="ECO:0000256" key="1">
    <source>
        <dbReference type="SAM" id="MobiDB-lite"/>
    </source>
</evidence>
<feature type="region of interest" description="Disordered" evidence="1">
    <location>
        <begin position="1"/>
        <end position="27"/>
    </location>
</feature>
<accession>E9IY98</accession>
<gene>
    <name evidence="2" type="ORF">SINV_09022</name>
</gene>
<reference evidence="2" key="1">
    <citation type="journal article" date="2011" name="Proc. Natl. Acad. Sci. U.S.A.">
        <title>The genome of the fire ant Solenopsis invicta.</title>
        <authorList>
            <person name="Wurm Y."/>
            <person name="Wang J."/>
            <person name="Riba-Grognuz O."/>
            <person name="Corona M."/>
            <person name="Nygaard S."/>
            <person name="Hunt B.G."/>
            <person name="Ingram K.K."/>
            <person name="Falquet L."/>
            <person name="Nipitwattanaphon M."/>
            <person name="Gotzek D."/>
            <person name="Dijkstra M.B."/>
            <person name="Oettler J."/>
            <person name="Comtesse F."/>
            <person name="Shih C.J."/>
            <person name="Wu W.J."/>
            <person name="Yang C.C."/>
            <person name="Thomas J."/>
            <person name="Beaudoing E."/>
            <person name="Pradervand S."/>
            <person name="Flegel V."/>
            <person name="Cook E.D."/>
            <person name="Fabbretti R."/>
            <person name="Stockinger H."/>
            <person name="Long L."/>
            <person name="Farmerie W.G."/>
            <person name="Oakey J."/>
            <person name="Boomsma J.J."/>
            <person name="Pamilo P."/>
            <person name="Yi S.V."/>
            <person name="Heinze J."/>
            <person name="Goodisman M.A."/>
            <person name="Farinelli L."/>
            <person name="Harshman K."/>
            <person name="Hulo N."/>
            <person name="Cerutti L."/>
            <person name="Xenarios I."/>
            <person name="Shoemaker D."/>
            <person name="Keller L."/>
        </authorList>
    </citation>
    <scope>NUCLEOTIDE SEQUENCE [LARGE SCALE GENOMIC DNA]</scope>
</reference>